<dbReference type="InterPro" id="IPR032240">
    <property type="entry name" value="Cas9_REC"/>
</dbReference>
<feature type="binding site" evidence="12">
    <location>
        <position position="12"/>
    </location>
    <ligand>
        <name>Mg(2+)</name>
        <dbReference type="ChEBI" id="CHEBI:18420"/>
        <label>1</label>
    </ligand>
</feature>
<evidence type="ECO:0000256" key="11">
    <source>
        <dbReference type="ARBA" id="ARBA00046380"/>
    </source>
</evidence>
<dbReference type="Pfam" id="PF16592">
    <property type="entry name" value="Cas9_REC"/>
    <property type="match status" value="1"/>
</dbReference>
<dbReference type="InterPro" id="IPR003615">
    <property type="entry name" value="HNH_nuc"/>
</dbReference>
<dbReference type="NCBIfam" id="TIGR01865">
    <property type="entry name" value="cas_Csn1"/>
    <property type="match status" value="1"/>
</dbReference>
<evidence type="ECO:0000256" key="9">
    <source>
        <dbReference type="ARBA" id="ARBA00023125"/>
    </source>
</evidence>
<dbReference type="GO" id="GO:0003723">
    <property type="term" value="F:RNA binding"/>
    <property type="evidence" value="ECO:0007669"/>
    <property type="project" value="UniProtKB-UniRule"/>
</dbReference>
<evidence type="ECO:0000256" key="13">
    <source>
        <dbReference type="SAM" id="Coils"/>
    </source>
</evidence>
<keyword evidence="7 12" id="KW-0694">RNA-binding</keyword>
<keyword evidence="4 12" id="KW-0255">Endonuclease</keyword>
<dbReference type="GO" id="GO:0046872">
    <property type="term" value="F:metal ion binding"/>
    <property type="evidence" value="ECO:0007669"/>
    <property type="project" value="UniProtKB-UniRule"/>
</dbReference>
<comment type="subunit">
    <text evidence="11 12">Monomer. Binds crRNA and tracrRNA.</text>
</comment>
<feature type="binding site" evidence="12">
    <location>
        <position position="758"/>
    </location>
    <ligand>
        <name>Mg(2+)</name>
        <dbReference type="ChEBI" id="CHEBI:18420"/>
        <label>1</label>
    </ligand>
</feature>
<sequence>MLDKKSYYLGLDIGTNSIGWAVSDEFYNILKIKGQKTWGVRLFDDAMPAAERRGFRSSRRRGDRVKWRLGLLRNLFSSEIDEVDNKFFKRLEDSKFFADDKGENQTNTLFNDIKFKDRDFHKKYNSIYHLRYDLITKDEKFDLRLVYLAIHHIVKKRGHFLFDGEIGDNKNNFSELTQNLIDELLALDINVDFLDNFQEVLKDESLRLGDKKAKLKEIITVSSEKFDEKKVLTQIVNLLCGKGNLKIFFPESEEKKIEISLLSDSFDENFDNLLAKFGEDANFIKPLKDIFDYILLQKIMKDSSTISESKIKSYKKHKKDLKKLKDLILNEYGKDKFNEVFKSSTKDNYPAYVGHFKTKKLKDEHKKTTKDDFYAYIKKIINKSDSQIVKTIKDDIELGNFLPRLIDGNSVIPHQIHKSELIKIIDNQTKFYPFLKDIKDKIISIFEFRIPFYVGPLNDYHKDKGGNAWIVKNSNEKIYPWNFDKVVNIKQSAQNFITKMTNKCSYLLGEDVLPKNSLLFSKYCVLNELNNLKVNDEDISVELKKELYENLFKKQKSVSKSSIKKHLINNGYYDKNLIIEGVDDKLTSNLKSYIELKEIVGNSLSDEEKEEIIKYIALFGYDKKMLKSYILDISPSLDEKTLDRLCTLKYSGFGSLSKKLLVGIKSNDKTLIQILEDTNKNLMQLVSDEFKNEIEKHNNEYKKQNNLLDVGLSYGLLDNLYVGPSVKRGIWQSLRLIDEIISAFKYPPKKIFIEMAREEGRKERTKSRKDQLLELYKSIKKDGVKEFGIEFDKVKTNLEKEEQSRLNSKKLYLYYMQFGKDIYAGNNIDISKLFDENIYDIDHIIPRSIKKDDSFDNLVLTNKISNKDKTDVFPVSFEVQNKMRSFWKMLKDKGLMSSKKLHSLTRTTPLSEDEKAEFIARQLVETRQSTKAVATLLKDLYKNSEIVYVKAGIVSEFRQKFDLIKCRDLNDLHHAKDAYLNIAVGNAYNVKFTKNPRNFFKKYKGEHYNLKIEKLLERDIIRGQEFGWDAKKSIKIVKDTMINKNPYLVTYMSYEANGGLFNQQPVKAKEGLIPLKADPRLKNTSRYGGYNGKSMAYFFIFEYKKGKNRQLRIDTIPIYLKKDIENGKLTLKEYCQNNLGFEDVVIKLPKLLKNSLIKVDGYLMKMTGNNEDKILCRNAVQLILNSKEELLLKKVLKIVDKINEAKRFKKEYFINKYQFDIEDKELLELYDRLTKKHETAYKNKPASQIETLKDGREKFISLSLEDKCLLLSELLKLFDTTAQNANLSLIGGSPNAGSVKFVKNLSDNKTYKIIFESISGFYKKEIDLNKL</sequence>
<dbReference type="InterPro" id="IPR055228">
    <property type="entry name" value="Cas9_RuvC"/>
</dbReference>
<keyword evidence="16" id="KW-1185">Reference proteome</keyword>
<comment type="domain">
    <text evidence="12">Has 2 endonuclease domains. The discontinuous RuvC-like domain cleaves the target DNA noncomplementary to crRNA while the HNH nuclease domain cleaves the target DNA complementary to crRNA.</text>
</comment>
<organism evidence="15 16">
    <name type="scientific">Campylobacter blaseri</name>
    <dbReference type="NCBI Taxonomy" id="2042961"/>
    <lineage>
        <taxon>Bacteria</taxon>
        <taxon>Pseudomonadati</taxon>
        <taxon>Campylobacterota</taxon>
        <taxon>Epsilonproteobacteria</taxon>
        <taxon>Campylobacterales</taxon>
        <taxon>Campylobacteraceae</taxon>
        <taxon>Campylobacter</taxon>
    </lineage>
</organism>
<dbReference type="InterPro" id="IPR032237">
    <property type="entry name" value="Cas9_PI"/>
</dbReference>
<evidence type="ECO:0000259" key="14">
    <source>
        <dbReference type="PROSITE" id="PS51749"/>
    </source>
</evidence>
<evidence type="ECO:0000256" key="5">
    <source>
        <dbReference type="ARBA" id="ARBA00022801"/>
    </source>
</evidence>
<dbReference type="Gene3D" id="1.10.30.50">
    <property type="match status" value="1"/>
</dbReference>
<dbReference type="Pfam" id="PF13395">
    <property type="entry name" value="HNH_4"/>
    <property type="match status" value="1"/>
</dbReference>
<accession>A0A2P8R3D8</accession>
<dbReference type="GO" id="GO:0051607">
    <property type="term" value="P:defense response to virus"/>
    <property type="evidence" value="ECO:0007669"/>
    <property type="project" value="UniProtKB-UniRule"/>
</dbReference>
<dbReference type="InterPro" id="IPR033114">
    <property type="entry name" value="HNH_CAS9"/>
</dbReference>
<protein>
    <recommendedName>
        <fullName evidence="12">CRISPR-associated endonuclease Cas9</fullName>
        <ecNumber evidence="12">3.1.-.-</ecNumber>
    </recommendedName>
</protein>
<keyword evidence="13" id="KW-0175">Coiled coil</keyword>
<dbReference type="GO" id="GO:0004519">
    <property type="term" value="F:endonuclease activity"/>
    <property type="evidence" value="ECO:0007669"/>
    <property type="project" value="UniProtKB-UniRule"/>
</dbReference>
<dbReference type="SMART" id="SM00507">
    <property type="entry name" value="HNHc"/>
    <property type="match status" value="1"/>
</dbReference>
<dbReference type="Proteomes" id="UP000240535">
    <property type="component" value="Unassembled WGS sequence"/>
</dbReference>
<evidence type="ECO:0000256" key="1">
    <source>
        <dbReference type="ARBA" id="ARBA00001946"/>
    </source>
</evidence>
<feature type="active site" description="For RuvC-like nuclease domain" evidence="12">
    <location>
        <position position="12"/>
    </location>
</feature>
<evidence type="ECO:0000256" key="4">
    <source>
        <dbReference type="ARBA" id="ARBA00022759"/>
    </source>
</evidence>
<feature type="binding site" evidence="12">
    <location>
        <position position="974"/>
    </location>
    <ligand>
        <name>Mg(2+)</name>
        <dbReference type="ChEBI" id="CHEBI:18420"/>
        <label>2</label>
    </ligand>
</feature>
<evidence type="ECO:0000313" key="15">
    <source>
        <dbReference type="EMBL" id="PSM53009.1"/>
    </source>
</evidence>
<feature type="binding site" evidence="12">
    <location>
        <position position="12"/>
    </location>
    <ligand>
        <name>Mg(2+)</name>
        <dbReference type="ChEBI" id="CHEBI:18420"/>
        <label>2</label>
    </ligand>
</feature>
<feature type="active site" description="Proton acceptor for HNH nuclease domain" evidence="12">
    <location>
        <position position="843"/>
    </location>
</feature>
<dbReference type="GO" id="GO:0043571">
    <property type="term" value="P:maintenance of CRISPR repeat elements"/>
    <property type="evidence" value="ECO:0007669"/>
    <property type="project" value="UniProtKB-UniRule"/>
</dbReference>
<keyword evidence="2 12" id="KW-0540">Nuclease</keyword>
<comment type="caution">
    <text evidence="15">The sequence shown here is derived from an EMBL/GenBank/DDBJ whole genome shotgun (WGS) entry which is preliminary data.</text>
</comment>
<dbReference type="GO" id="GO:0003677">
    <property type="term" value="F:DNA binding"/>
    <property type="evidence" value="ECO:0007669"/>
    <property type="project" value="UniProtKB-UniRule"/>
</dbReference>
<dbReference type="OrthoDB" id="9777169at2"/>
<feature type="coiled-coil region" evidence="13">
    <location>
        <begin position="755"/>
        <end position="782"/>
    </location>
</feature>
<reference evidence="16" key="1">
    <citation type="submission" date="2017-10" db="EMBL/GenBank/DDBJ databases">
        <title>Campylobacter species from seals.</title>
        <authorList>
            <person name="Gilbert M.J."/>
            <person name="Zomer A.L."/>
            <person name="Timmerman A.J."/>
            <person name="Duim B."/>
            <person name="Wagenaar J.A."/>
        </authorList>
    </citation>
    <scope>NUCLEOTIDE SEQUENCE [LARGE SCALE GENOMIC DNA]</scope>
    <source>
        <strain evidence="16">17S00004-5</strain>
    </source>
</reference>
<dbReference type="EMBL" id="PDHH01000001">
    <property type="protein sequence ID" value="PSM53009.1"/>
    <property type="molecule type" value="Genomic_DNA"/>
</dbReference>
<dbReference type="Gene3D" id="3.30.420.10">
    <property type="entry name" value="Ribonuclease H-like superfamily/Ribonuclease H"/>
    <property type="match status" value="1"/>
</dbReference>
<dbReference type="Pfam" id="PF22702">
    <property type="entry name" value="Cas9_RuvC"/>
    <property type="match status" value="1"/>
</dbReference>
<evidence type="ECO:0000256" key="10">
    <source>
        <dbReference type="ARBA" id="ARBA00023211"/>
    </source>
</evidence>
<dbReference type="Pfam" id="PF16593">
    <property type="entry name" value="Cas9-BH"/>
    <property type="match status" value="1"/>
</dbReference>
<dbReference type="InterPro" id="IPR028629">
    <property type="entry name" value="Cas9"/>
</dbReference>
<keyword evidence="8 12" id="KW-0051">Antiviral defense</keyword>
<dbReference type="Pfam" id="PF16595">
    <property type="entry name" value="Cas9_PI"/>
    <property type="match status" value="1"/>
</dbReference>
<keyword evidence="3 12" id="KW-0479">Metal-binding</keyword>
<dbReference type="InterPro" id="IPR036397">
    <property type="entry name" value="RNaseH_sf"/>
</dbReference>
<comment type="function">
    <text evidence="12">CRISPR (clustered regularly interspaced short palindromic repeat) is an adaptive immune system that provides protection against mobile genetic elements (viruses, transposable elements and conjugative plasmids). CRISPR clusters contain spacers, sequences complementary to antecedent mobile elements, and target invading nucleic acids. CRISPR clusters are transcribed and processed into CRISPR RNA (crRNA). In type II CRISPR systems correct processing of pre-crRNA requires a trans-encoded small RNA (tracrRNA), endogenous ribonuclease 3 (rnc) and this protein. The tracrRNA serves as a guide for ribonuclease 3-aided processing of pre-crRNA. Subsequently Cas9/crRNA/tracrRNA endonucleolytically cleaves linear or circular dsDNA target complementary to the spacer; Cas9 is inactive in the absence of the 2 guide RNAs (gRNA). Cas9 recognizes the protospacer adjacent motif (PAM) in the CRISPR repeat sequences to help distinguish self versus nonself, as targets within the bacterial CRISPR locus do not have PAMs. PAM recognition is also required for catalytic activity.</text>
</comment>
<comment type="similarity">
    <text evidence="12">Belongs to the CRISPR-associated Cas9 family.</text>
</comment>
<proteinExistence type="inferred from homology"/>
<evidence type="ECO:0000256" key="8">
    <source>
        <dbReference type="ARBA" id="ARBA00023118"/>
    </source>
</evidence>
<evidence type="ECO:0000256" key="6">
    <source>
        <dbReference type="ARBA" id="ARBA00022842"/>
    </source>
</evidence>
<evidence type="ECO:0000256" key="12">
    <source>
        <dbReference type="HAMAP-Rule" id="MF_01480"/>
    </source>
</evidence>
<dbReference type="RefSeq" id="WP_106869361.1">
    <property type="nucleotide sequence ID" value="NZ_CP053841.1"/>
</dbReference>
<evidence type="ECO:0000256" key="7">
    <source>
        <dbReference type="ARBA" id="ARBA00022884"/>
    </source>
</evidence>
<dbReference type="EC" id="3.1.-.-" evidence="12"/>
<dbReference type="GO" id="GO:0016787">
    <property type="term" value="F:hydrolase activity"/>
    <property type="evidence" value="ECO:0007669"/>
    <property type="project" value="UniProtKB-KW"/>
</dbReference>
<dbReference type="HAMAP" id="MF_01480">
    <property type="entry name" value="Cas9"/>
    <property type="match status" value="1"/>
</dbReference>
<keyword evidence="6 12" id="KW-0460">Magnesium</keyword>
<evidence type="ECO:0000256" key="2">
    <source>
        <dbReference type="ARBA" id="ARBA00022722"/>
    </source>
</evidence>
<gene>
    <name evidence="12 15" type="primary">cas9</name>
    <name evidence="15" type="ORF">CQ405_00175</name>
</gene>
<evidence type="ECO:0000313" key="16">
    <source>
        <dbReference type="Proteomes" id="UP000240535"/>
    </source>
</evidence>
<feature type="binding site" evidence="12">
    <location>
        <position position="754"/>
    </location>
    <ligand>
        <name>Mg(2+)</name>
        <dbReference type="ChEBI" id="CHEBI:18420"/>
        <label>1</label>
    </ligand>
</feature>
<dbReference type="InterPro" id="IPR032239">
    <property type="entry name" value="Cas9-BH"/>
</dbReference>
<keyword evidence="10" id="KW-0464">Manganese</keyword>
<dbReference type="PROSITE" id="PS51749">
    <property type="entry name" value="HNH_CAS9"/>
    <property type="match status" value="1"/>
</dbReference>
<keyword evidence="9 12" id="KW-0238">DNA-binding</keyword>
<feature type="binding site" evidence="12">
    <location>
        <position position="758"/>
    </location>
    <ligand>
        <name>Mg(2+)</name>
        <dbReference type="ChEBI" id="CHEBI:18420"/>
        <label>2</label>
    </ligand>
</feature>
<evidence type="ECO:0000256" key="3">
    <source>
        <dbReference type="ARBA" id="ARBA00022723"/>
    </source>
</evidence>
<comment type="cofactor">
    <cofactor evidence="1 12">
        <name>Mg(2+)</name>
        <dbReference type="ChEBI" id="CHEBI:18420"/>
    </cofactor>
</comment>
<name>A0A2P8R3D8_9BACT</name>
<feature type="domain" description="HNH Cas9-type" evidence="14">
    <location>
        <begin position="762"/>
        <end position="923"/>
    </location>
</feature>
<keyword evidence="5 12" id="KW-0378">Hydrolase</keyword>